<keyword evidence="1" id="KW-1133">Transmembrane helix</keyword>
<keyword evidence="1" id="KW-0472">Membrane</keyword>
<dbReference type="AlphaFoldDB" id="S7X2X3"/>
<name>S7X2X3_9BACT</name>
<dbReference type="STRING" id="641524.ADICYQ_0912"/>
<accession>S7X2X3</accession>
<dbReference type="Proteomes" id="UP000014974">
    <property type="component" value="Unassembled WGS sequence"/>
</dbReference>
<gene>
    <name evidence="2" type="ORF">ADICYQ_0912</name>
</gene>
<proteinExistence type="predicted"/>
<evidence type="ECO:0000313" key="3">
    <source>
        <dbReference type="Proteomes" id="UP000014974"/>
    </source>
</evidence>
<comment type="caution">
    <text evidence="2">The sequence shown here is derived from an EMBL/GenBank/DDBJ whole genome shotgun (WGS) entry which is preliminary data.</text>
</comment>
<sequence>MLSILIFLKFQLTLYLIILEVTQVLGFIPLIISEFHFI</sequence>
<feature type="transmembrane region" description="Helical" evidence="1">
    <location>
        <begin position="12"/>
        <end position="32"/>
    </location>
</feature>
<reference evidence="2 3" key="1">
    <citation type="journal article" date="2013" name="Genome Announc.">
        <title>Draft Genome Sequence of Cyclobacterium qasimii Strain M12-11BT, Isolated from Arctic Marine Sediment.</title>
        <authorList>
            <person name="Shivaji S."/>
            <person name="Ara S."/>
            <person name="Singh A."/>
            <person name="Kumar Pinnaka A."/>
        </authorList>
    </citation>
    <scope>NUCLEOTIDE SEQUENCE [LARGE SCALE GENOMIC DNA]</scope>
    <source>
        <strain evidence="2 3">M12-11B</strain>
    </source>
</reference>
<dbReference type="EMBL" id="ATNM01000036">
    <property type="protein sequence ID" value="EPR70488.1"/>
    <property type="molecule type" value="Genomic_DNA"/>
</dbReference>
<protein>
    <submittedName>
        <fullName evidence="2">Uncharacterized protein</fullName>
    </submittedName>
</protein>
<organism evidence="2 3">
    <name type="scientific">Cyclobacterium qasimii M12-11B</name>
    <dbReference type="NCBI Taxonomy" id="641524"/>
    <lineage>
        <taxon>Bacteria</taxon>
        <taxon>Pseudomonadati</taxon>
        <taxon>Bacteroidota</taxon>
        <taxon>Cytophagia</taxon>
        <taxon>Cytophagales</taxon>
        <taxon>Cyclobacteriaceae</taxon>
        <taxon>Cyclobacterium</taxon>
    </lineage>
</organism>
<evidence type="ECO:0000256" key="1">
    <source>
        <dbReference type="SAM" id="Phobius"/>
    </source>
</evidence>
<keyword evidence="1" id="KW-0812">Transmembrane</keyword>
<evidence type="ECO:0000313" key="2">
    <source>
        <dbReference type="EMBL" id="EPR70488.1"/>
    </source>
</evidence>